<dbReference type="Pfam" id="PF12937">
    <property type="entry name" value="F-box-like"/>
    <property type="match status" value="1"/>
</dbReference>
<evidence type="ECO:0000313" key="2">
    <source>
        <dbReference type="EMBL" id="KDR76915.1"/>
    </source>
</evidence>
<keyword evidence="3" id="KW-1185">Reference proteome</keyword>
<dbReference type="SUPFAM" id="SSF81383">
    <property type="entry name" value="F-box domain"/>
    <property type="match status" value="1"/>
</dbReference>
<dbReference type="HOGENOM" id="CLU_027357_0_0_1"/>
<name>A0A067T163_GALM3</name>
<reference evidence="3" key="1">
    <citation type="journal article" date="2014" name="Proc. Natl. Acad. Sci. U.S.A.">
        <title>Extensive sampling of basidiomycete genomes demonstrates inadequacy of the white-rot/brown-rot paradigm for wood decay fungi.</title>
        <authorList>
            <person name="Riley R."/>
            <person name="Salamov A.A."/>
            <person name="Brown D.W."/>
            <person name="Nagy L.G."/>
            <person name="Floudas D."/>
            <person name="Held B.W."/>
            <person name="Levasseur A."/>
            <person name="Lombard V."/>
            <person name="Morin E."/>
            <person name="Otillar R."/>
            <person name="Lindquist E.A."/>
            <person name="Sun H."/>
            <person name="LaButti K.M."/>
            <person name="Schmutz J."/>
            <person name="Jabbour D."/>
            <person name="Luo H."/>
            <person name="Baker S.E."/>
            <person name="Pisabarro A.G."/>
            <person name="Walton J.D."/>
            <person name="Blanchette R.A."/>
            <person name="Henrissat B."/>
            <person name="Martin F."/>
            <person name="Cullen D."/>
            <person name="Hibbett D.S."/>
            <person name="Grigoriev I.V."/>
        </authorList>
    </citation>
    <scope>NUCLEOTIDE SEQUENCE [LARGE SCALE GENOMIC DNA]</scope>
    <source>
        <strain evidence="3">CBS 339.88</strain>
    </source>
</reference>
<dbReference type="Proteomes" id="UP000027222">
    <property type="component" value="Unassembled WGS sequence"/>
</dbReference>
<organism evidence="2 3">
    <name type="scientific">Galerina marginata (strain CBS 339.88)</name>
    <dbReference type="NCBI Taxonomy" id="685588"/>
    <lineage>
        <taxon>Eukaryota</taxon>
        <taxon>Fungi</taxon>
        <taxon>Dikarya</taxon>
        <taxon>Basidiomycota</taxon>
        <taxon>Agaricomycotina</taxon>
        <taxon>Agaricomycetes</taxon>
        <taxon>Agaricomycetidae</taxon>
        <taxon>Agaricales</taxon>
        <taxon>Agaricineae</taxon>
        <taxon>Strophariaceae</taxon>
        <taxon>Galerina</taxon>
    </lineage>
</organism>
<sequence>MSILSLPTELLELIFSFCPNATLVKLAQTSKDLNTMALQSFFRRSDDFLEHITNGLLHSWSTPRETSDAVRVAFFLKNLSTVTWSFNPGWECTICSPNALGLCPGCRGDPGLRMGPLKRTFDEIANLRAIFSRLPSARSVKFDFHNVQQYPTSGGWVGIRRHTVSRDLWRTALVGLLDEALENGCRTLEVENGDGMERMYTLWSGLWTTPYTPPNGKSFMLSTLKVHSDMLLQPPFVDWTTSLLTSSACAATLTNLSIQTLKINLPPLLLGLLNLPNLTELEIKSRARQLPLDRASNGIARFGDIASLLGRHSRQLKKVHLYGVGLPGLRVDDTTVLFDSNRDILPNLESFIAHPSIVMWLLNLPISCPKSIWRTNTSLENLQLIGISSEYNELHSPFVYVQFDMALSVVVGFCGWRNGENRTSLRRGNGKLSWRLKGRLQEKPLEVMLRFVSENDVHAWFASHLVSLPANEQPGASILTQLTHISTLTISSAYSTQFSDEAIEMLPDWLALISNSGASSISSPSERRAAGARLQRVTFIDHPSSGFFGASDYDQDQFVKEVAEKCVGLKWLQMDWNANKAIDLDAVRAIEGAIV</sequence>
<dbReference type="AlphaFoldDB" id="A0A067T163"/>
<dbReference type="InterPro" id="IPR036047">
    <property type="entry name" value="F-box-like_dom_sf"/>
</dbReference>
<evidence type="ECO:0000259" key="1">
    <source>
        <dbReference type="PROSITE" id="PS50181"/>
    </source>
</evidence>
<dbReference type="CDD" id="cd09917">
    <property type="entry name" value="F-box_SF"/>
    <property type="match status" value="1"/>
</dbReference>
<accession>A0A067T163</accession>
<dbReference type="EMBL" id="KL142377">
    <property type="protein sequence ID" value="KDR76915.1"/>
    <property type="molecule type" value="Genomic_DNA"/>
</dbReference>
<proteinExistence type="predicted"/>
<evidence type="ECO:0000313" key="3">
    <source>
        <dbReference type="Proteomes" id="UP000027222"/>
    </source>
</evidence>
<dbReference type="InterPro" id="IPR001810">
    <property type="entry name" value="F-box_dom"/>
</dbReference>
<dbReference type="PROSITE" id="PS50181">
    <property type="entry name" value="FBOX"/>
    <property type="match status" value="1"/>
</dbReference>
<gene>
    <name evidence="2" type="ORF">GALMADRAFT_246035</name>
</gene>
<protein>
    <recommendedName>
        <fullName evidence="1">F-box domain-containing protein</fullName>
    </recommendedName>
</protein>
<dbReference type="OrthoDB" id="2635672at2759"/>
<feature type="domain" description="F-box" evidence="1">
    <location>
        <begin position="1"/>
        <end position="45"/>
    </location>
</feature>